<dbReference type="InterPro" id="IPR011761">
    <property type="entry name" value="ATP-grasp"/>
</dbReference>
<dbReference type="Gene3D" id="3.40.50.20">
    <property type="match status" value="1"/>
</dbReference>
<evidence type="ECO:0000313" key="7">
    <source>
        <dbReference type="EMBL" id="MEU6822193.1"/>
    </source>
</evidence>
<dbReference type="Pfam" id="PF13535">
    <property type="entry name" value="ATP-grasp_4"/>
    <property type="match status" value="1"/>
</dbReference>
<proteinExistence type="predicted"/>
<dbReference type="SUPFAM" id="SSF56059">
    <property type="entry name" value="Glutathione synthetase ATP-binding domain-like"/>
    <property type="match status" value="1"/>
</dbReference>
<dbReference type="EMBL" id="JBEYXV010000007">
    <property type="protein sequence ID" value="MEU6822193.1"/>
    <property type="molecule type" value="Genomic_DNA"/>
</dbReference>
<dbReference type="Pfam" id="PF18603">
    <property type="entry name" value="LAL_C2"/>
    <property type="match status" value="1"/>
</dbReference>
<dbReference type="InterPro" id="IPR052032">
    <property type="entry name" value="ATP-dep_AA_Ligase"/>
</dbReference>
<feature type="domain" description="ATP-grasp" evidence="6">
    <location>
        <begin position="130"/>
        <end position="324"/>
    </location>
</feature>
<keyword evidence="3 4" id="KW-0067">ATP-binding</keyword>
<dbReference type="PROSITE" id="PS50975">
    <property type="entry name" value="ATP_GRASP"/>
    <property type="match status" value="1"/>
</dbReference>
<evidence type="ECO:0000256" key="3">
    <source>
        <dbReference type="ARBA" id="ARBA00022840"/>
    </source>
</evidence>
<evidence type="ECO:0000259" key="6">
    <source>
        <dbReference type="PROSITE" id="PS50975"/>
    </source>
</evidence>
<evidence type="ECO:0000313" key="8">
    <source>
        <dbReference type="Proteomes" id="UP001551176"/>
    </source>
</evidence>
<evidence type="ECO:0000256" key="5">
    <source>
        <dbReference type="SAM" id="MobiDB-lite"/>
    </source>
</evidence>
<comment type="caution">
    <text evidence="7">The sequence shown here is derived from an EMBL/GenBank/DDBJ whole genome shotgun (WGS) entry which is preliminary data.</text>
</comment>
<dbReference type="InterPro" id="IPR040570">
    <property type="entry name" value="LAL_C2"/>
</dbReference>
<gene>
    <name evidence="7" type="ORF">ABZ921_16325</name>
</gene>
<name>A0ABV3BMF8_9ACTN</name>
<evidence type="ECO:0000256" key="2">
    <source>
        <dbReference type="ARBA" id="ARBA00022741"/>
    </source>
</evidence>
<dbReference type="Gene3D" id="3.30.470.20">
    <property type="entry name" value="ATP-grasp fold, B domain"/>
    <property type="match status" value="1"/>
</dbReference>
<protein>
    <submittedName>
        <fullName evidence="7">ATP-grasp domain-containing protein</fullName>
    </submittedName>
</protein>
<reference evidence="7 8" key="1">
    <citation type="submission" date="2024-06" db="EMBL/GenBank/DDBJ databases">
        <title>The Natural Products Discovery Center: Release of the First 8490 Sequenced Strains for Exploring Actinobacteria Biosynthetic Diversity.</title>
        <authorList>
            <person name="Kalkreuter E."/>
            <person name="Kautsar S.A."/>
            <person name="Yang D."/>
            <person name="Bader C.D."/>
            <person name="Teijaro C.N."/>
            <person name="Fluegel L."/>
            <person name="Davis C.M."/>
            <person name="Simpson J.R."/>
            <person name="Lauterbach L."/>
            <person name="Steele A.D."/>
            <person name="Gui C."/>
            <person name="Meng S."/>
            <person name="Li G."/>
            <person name="Viehrig K."/>
            <person name="Ye F."/>
            <person name="Su P."/>
            <person name="Kiefer A.F."/>
            <person name="Nichols A."/>
            <person name="Cepeda A.J."/>
            <person name="Yan W."/>
            <person name="Fan B."/>
            <person name="Jiang Y."/>
            <person name="Adhikari A."/>
            <person name="Zheng C.-J."/>
            <person name="Schuster L."/>
            <person name="Cowan T.M."/>
            <person name="Smanski M.J."/>
            <person name="Chevrette M.G."/>
            <person name="De Carvalho L.P.S."/>
            <person name="Shen B."/>
        </authorList>
    </citation>
    <scope>NUCLEOTIDE SEQUENCE [LARGE SCALE GENOMIC DNA]</scope>
    <source>
        <strain evidence="7 8">NPDC046838</strain>
    </source>
</reference>
<sequence length="455" mass="49183">MREATAEAAEGAAGGAVARHLLMIGGAREVPRNCLRAAPGLRITVICRQEVESKVWDRENLHRLVILDRETGREEWLAIARAVHEHDRIDAIVNFTESDADKTGYLAEQLGLRCYSERTARWITDKHLMRARLVETGVDDTPAEKVFGADELAKAAANLGYPVICKPAGGIGSRGISKLTSPSDVPHAFTWSTEGTEGLDADELIVEPFHQGREFSVECLSEAGRHFVAGITQKSTDQESFVEVGHLVPAPLPAAEAAAVADTVRRMLDALEVRDGATHTEVILTGNGVRIIETHLRYGGDRIPDMLAAATGIDIQKLWARQAVGHAITAEVEEAMERHRSGEHAEFAAIRYRCADRRGVFTAVHGIEDARRMPGVAEVATVAGIGQRIGDLTGSLARLAFAWALGATPEEAAERARAAVDSLTFDLDEPLGLDDEPLGLDDEPLGLDDEPGCRP</sequence>
<keyword evidence="8" id="KW-1185">Reference proteome</keyword>
<evidence type="ECO:0000256" key="1">
    <source>
        <dbReference type="ARBA" id="ARBA00022598"/>
    </source>
</evidence>
<dbReference type="PANTHER" id="PTHR43585">
    <property type="entry name" value="FUMIPYRROLE BIOSYNTHESIS PROTEIN C"/>
    <property type="match status" value="1"/>
</dbReference>
<dbReference type="Proteomes" id="UP001551176">
    <property type="component" value="Unassembled WGS sequence"/>
</dbReference>
<keyword evidence="2 4" id="KW-0547">Nucleotide-binding</keyword>
<evidence type="ECO:0000256" key="4">
    <source>
        <dbReference type="PROSITE-ProRule" id="PRU00409"/>
    </source>
</evidence>
<organism evidence="7 8">
    <name type="scientific">Streptomyces atriruber</name>
    <dbReference type="NCBI Taxonomy" id="545121"/>
    <lineage>
        <taxon>Bacteria</taxon>
        <taxon>Bacillati</taxon>
        <taxon>Actinomycetota</taxon>
        <taxon>Actinomycetes</taxon>
        <taxon>Kitasatosporales</taxon>
        <taxon>Streptomycetaceae</taxon>
        <taxon>Streptomyces</taxon>
    </lineage>
</organism>
<accession>A0ABV3BMF8</accession>
<feature type="region of interest" description="Disordered" evidence="5">
    <location>
        <begin position="430"/>
        <end position="455"/>
    </location>
</feature>
<dbReference type="RefSeq" id="WP_359349032.1">
    <property type="nucleotide sequence ID" value="NZ_JBEYXV010000007.1"/>
</dbReference>
<dbReference type="PANTHER" id="PTHR43585:SF2">
    <property type="entry name" value="ATP-GRASP ENZYME FSQD"/>
    <property type="match status" value="1"/>
</dbReference>
<keyword evidence="1" id="KW-0436">Ligase</keyword>